<dbReference type="Gene3D" id="3.30.160.60">
    <property type="entry name" value="Classic Zinc Finger"/>
    <property type="match status" value="3"/>
</dbReference>
<feature type="compositionally biased region" description="Polar residues" evidence="4">
    <location>
        <begin position="284"/>
        <end position="293"/>
    </location>
</feature>
<sequence>MALLAGTIRPEHPVSKPLLYGGGKEEPRGVRTTTDIPAGVTCGYVEGEHFLSDKIKDNMTAKQFVQVRFENGRLISRHGDAFNLWMQLVRPARCESEQNLVASRKSSSLLVFRSLRSISAGEELLAWYDPDVSAELGLVHNVQSLKGTNGYSCTVCSANFRFPNPLRVHLRFACRQITIDKTIPTGAASGASIVSSFFQSSSVNKKPFLIAHESAVLSSSSPSSSTSSSSSKKVTKSSSHRNHERVSAFHTYIRKNRDMRDDMEVDMRLSEKREPHSTKAKVATQPTKSSPVSFSVERMLSTSRDSSSQKERVSPSSIPITSINSWQPHIPLIPTSVGRPLQKPSLDPFPLTSLCYPSVYPYVRYYGLFPGTSVVNGTTTQHTDPFLSLKSSPSTLLKFPVGGLPSVAATSVPREQSKLWELSRSHVLHPGPSAYGTVPNDQERFSYSQSYGGKSKRGHLCIYCGKLYSRKYGLKIHLRTHTGYKPLKCKVCLRPFGDPSNLNKHIRLHAEGDTPYRCEHCGKVLVRRRDLERHIRSRHPTETITKKKDDSKDKTESKYDVTNCDENHSSGGLSSTATVING</sequence>
<keyword evidence="8" id="KW-1185">Reference proteome</keyword>
<dbReference type="GO" id="GO:0005634">
    <property type="term" value="C:nucleus"/>
    <property type="evidence" value="ECO:0007669"/>
    <property type="project" value="TreeGrafter"/>
</dbReference>
<dbReference type="Proteomes" id="UP000230750">
    <property type="component" value="Unassembled WGS sequence"/>
</dbReference>
<protein>
    <submittedName>
        <fullName evidence="7">Putative early growth response protein 2b-like</fullName>
    </submittedName>
</protein>
<feature type="compositionally biased region" description="Polar residues" evidence="4">
    <location>
        <begin position="569"/>
        <end position="582"/>
    </location>
</feature>
<dbReference type="InterPro" id="IPR036236">
    <property type="entry name" value="Znf_C2H2_sf"/>
</dbReference>
<dbReference type="PROSITE" id="PS00028">
    <property type="entry name" value="ZINC_FINGER_C2H2_1"/>
    <property type="match status" value="3"/>
</dbReference>
<feature type="domain" description="SET" evidence="6">
    <location>
        <begin position="11"/>
        <end position="129"/>
    </location>
</feature>
<gene>
    <name evidence="7" type="ORF">BSL78_04623</name>
</gene>
<dbReference type="AlphaFoldDB" id="A0A2G8LDT2"/>
<feature type="domain" description="C2H2-type" evidence="5">
    <location>
        <begin position="459"/>
        <end position="486"/>
    </location>
</feature>
<dbReference type="InterPro" id="IPR050331">
    <property type="entry name" value="Zinc_finger"/>
</dbReference>
<feature type="domain" description="C2H2-type" evidence="5">
    <location>
        <begin position="487"/>
        <end position="514"/>
    </location>
</feature>
<evidence type="ECO:0000256" key="2">
    <source>
        <dbReference type="ARBA" id="ARBA00023163"/>
    </source>
</evidence>
<dbReference type="PANTHER" id="PTHR16515:SF21">
    <property type="entry name" value="PR DOMAIN ZINC FINGER PROTEIN 13"/>
    <property type="match status" value="1"/>
</dbReference>
<dbReference type="PROSITE" id="PS50157">
    <property type="entry name" value="ZINC_FINGER_C2H2_2"/>
    <property type="match status" value="3"/>
</dbReference>
<feature type="domain" description="C2H2-type" evidence="5">
    <location>
        <begin position="516"/>
        <end position="544"/>
    </location>
</feature>
<evidence type="ECO:0000256" key="1">
    <source>
        <dbReference type="ARBA" id="ARBA00023015"/>
    </source>
</evidence>
<keyword evidence="2" id="KW-0804">Transcription</keyword>
<feature type="region of interest" description="Disordered" evidence="4">
    <location>
        <begin position="218"/>
        <end position="255"/>
    </location>
</feature>
<keyword evidence="3" id="KW-0862">Zinc</keyword>
<dbReference type="OrthoDB" id="9998363at2759"/>
<dbReference type="GO" id="GO:0010468">
    <property type="term" value="P:regulation of gene expression"/>
    <property type="evidence" value="ECO:0007669"/>
    <property type="project" value="TreeGrafter"/>
</dbReference>
<name>A0A2G8LDT2_STIJA</name>
<comment type="caution">
    <text evidence="7">The sequence shown here is derived from an EMBL/GenBank/DDBJ whole genome shotgun (WGS) entry which is preliminary data.</text>
</comment>
<feature type="compositionally biased region" description="Low complexity" evidence="4">
    <location>
        <begin position="218"/>
        <end position="232"/>
    </location>
</feature>
<reference evidence="7 8" key="1">
    <citation type="journal article" date="2017" name="PLoS Biol.">
        <title>The sea cucumber genome provides insights into morphological evolution and visceral regeneration.</title>
        <authorList>
            <person name="Zhang X."/>
            <person name="Sun L."/>
            <person name="Yuan J."/>
            <person name="Sun Y."/>
            <person name="Gao Y."/>
            <person name="Zhang L."/>
            <person name="Li S."/>
            <person name="Dai H."/>
            <person name="Hamel J.F."/>
            <person name="Liu C."/>
            <person name="Yu Y."/>
            <person name="Liu S."/>
            <person name="Lin W."/>
            <person name="Guo K."/>
            <person name="Jin S."/>
            <person name="Xu P."/>
            <person name="Storey K.B."/>
            <person name="Huan P."/>
            <person name="Zhang T."/>
            <person name="Zhou Y."/>
            <person name="Zhang J."/>
            <person name="Lin C."/>
            <person name="Li X."/>
            <person name="Xing L."/>
            <person name="Huo D."/>
            <person name="Sun M."/>
            <person name="Wang L."/>
            <person name="Mercier A."/>
            <person name="Li F."/>
            <person name="Yang H."/>
            <person name="Xiang J."/>
        </authorList>
    </citation>
    <scope>NUCLEOTIDE SEQUENCE [LARGE SCALE GENOMIC DNA]</scope>
    <source>
        <strain evidence="7">Shaxun</strain>
        <tissue evidence="7">Muscle</tissue>
    </source>
</reference>
<feature type="compositionally biased region" description="Basic and acidic residues" evidence="4">
    <location>
        <begin position="532"/>
        <end position="559"/>
    </location>
</feature>
<dbReference type="PROSITE" id="PS50280">
    <property type="entry name" value="SET"/>
    <property type="match status" value="1"/>
</dbReference>
<dbReference type="Gene3D" id="2.170.270.10">
    <property type="entry name" value="SET domain"/>
    <property type="match status" value="1"/>
</dbReference>
<keyword evidence="3" id="KW-0863">Zinc-finger</keyword>
<dbReference type="SMART" id="SM00355">
    <property type="entry name" value="ZnF_C2H2"/>
    <property type="match status" value="4"/>
</dbReference>
<dbReference type="InterPro" id="IPR013087">
    <property type="entry name" value="Znf_C2H2_type"/>
</dbReference>
<dbReference type="GO" id="GO:0008270">
    <property type="term" value="F:zinc ion binding"/>
    <property type="evidence" value="ECO:0007669"/>
    <property type="project" value="UniProtKB-KW"/>
</dbReference>
<feature type="region of interest" description="Disordered" evidence="4">
    <location>
        <begin position="532"/>
        <end position="582"/>
    </location>
</feature>
<keyword evidence="1" id="KW-0805">Transcription regulation</keyword>
<dbReference type="Pfam" id="PF21549">
    <property type="entry name" value="PRDM2_PR"/>
    <property type="match status" value="1"/>
</dbReference>
<dbReference type="SUPFAM" id="SSF57667">
    <property type="entry name" value="beta-beta-alpha zinc fingers"/>
    <property type="match status" value="2"/>
</dbReference>
<dbReference type="STRING" id="307972.A0A2G8LDT2"/>
<accession>A0A2G8LDT2</accession>
<dbReference type="FunFam" id="3.30.160.60:FF:000616">
    <property type="entry name" value="PR domain zinc finger protein 13"/>
    <property type="match status" value="1"/>
</dbReference>
<dbReference type="InterPro" id="IPR046341">
    <property type="entry name" value="SET_dom_sf"/>
</dbReference>
<dbReference type="EMBL" id="MRZV01000113">
    <property type="protein sequence ID" value="PIK58402.1"/>
    <property type="molecule type" value="Genomic_DNA"/>
</dbReference>
<evidence type="ECO:0000313" key="7">
    <source>
        <dbReference type="EMBL" id="PIK58402.1"/>
    </source>
</evidence>
<proteinExistence type="predicted"/>
<dbReference type="InterPro" id="IPR001214">
    <property type="entry name" value="SET_dom"/>
</dbReference>
<feature type="compositionally biased region" description="Basic residues" evidence="4">
    <location>
        <begin position="233"/>
        <end position="243"/>
    </location>
</feature>
<dbReference type="PANTHER" id="PTHR16515">
    <property type="entry name" value="PR DOMAIN ZINC FINGER PROTEIN"/>
    <property type="match status" value="1"/>
</dbReference>
<feature type="region of interest" description="Disordered" evidence="4">
    <location>
        <begin position="268"/>
        <end position="320"/>
    </location>
</feature>
<evidence type="ECO:0000259" key="6">
    <source>
        <dbReference type="PROSITE" id="PS50280"/>
    </source>
</evidence>
<organism evidence="7 8">
    <name type="scientific">Stichopus japonicus</name>
    <name type="common">Sea cucumber</name>
    <dbReference type="NCBI Taxonomy" id="307972"/>
    <lineage>
        <taxon>Eukaryota</taxon>
        <taxon>Metazoa</taxon>
        <taxon>Echinodermata</taxon>
        <taxon>Eleutherozoa</taxon>
        <taxon>Echinozoa</taxon>
        <taxon>Holothuroidea</taxon>
        <taxon>Aspidochirotacea</taxon>
        <taxon>Aspidochirotida</taxon>
        <taxon>Stichopodidae</taxon>
        <taxon>Apostichopus</taxon>
    </lineage>
</organism>
<dbReference type="Pfam" id="PF00096">
    <property type="entry name" value="zf-C2H2"/>
    <property type="match status" value="2"/>
</dbReference>
<evidence type="ECO:0000313" key="8">
    <source>
        <dbReference type="Proteomes" id="UP000230750"/>
    </source>
</evidence>
<feature type="compositionally biased region" description="Basic and acidic residues" evidence="4">
    <location>
        <begin position="268"/>
        <end position="277"/>
    </location>
</feature>
<keyword evidence="3" id="KW-0479">Metal-binding</keyword>
<evidence type="ECO:0000259" key="5">
    <source>
        <dbReference type="PROSITE" id="PS50157"/>
    </source>
</evidence>
<evidence type="ECO:0000256" key="3">
    <source>
        <dbReference type="PROSITE-ProRule" id="PRU00042"/>
    </source>
</evidence>
<evidence type="ECO:0000256" key="4">
    <source>
        <dbReference type="SAM" id="MobiDB-lite"/>
    </source>
</evidence>